<evidence type="ECO:0000256" key="4">
    <source>
        <dbReference type="ARBA" id="ARBA00022730"/>
    </source>
</evidence>
<keyword evidence="6 12" id="KW-0547">Nucleotide-binding</keyword>
<dbReference type="GO" id="GO:0000049">
    <property type="term" value="F:tRNA binding"/>
    <property type="evidence" value="ECO:0007669"/>
    <property type="project" value="UniProtKB-UniRule"/>
</dbReference>
<feature type="region of interest" description="PtIM" evidence="12">
    <location>
        <begin position="244"/>
        <end position="324"/>
    </location>
</feature>
<evidence type="ECO:0000256" key="11">
    <source>
        <dbReference type="ARBA" id="ARBA00022917"/>
    </source>
</evidence>
<dbReference type="Proteomes" id="UP000199306">
    <property type="component" value="Unassembled WGS sequence"/>
</dbReference>
<evidence type="ECO:0000256" key="8">
    <source>
        <dbReference type="ARBA" id="ARBA00022840"/>
    </source>
</evidence>
<accession>A0A1I5WRQ6</accession>
<dbReference type="EMBL" id="FOXH01000012">
    <property type="protein sequence ID" value="SFQ22271.1"/>
    <property type="molecule type" value="Genomic_DNA"/>
</dbReference>
<keyword evidence="10 12" id="KW-0694">RNA-binding</keyword>
<dbReference type="GO" id="GO:0016887">
    <property type="term" value="F:ATP hydrolysis activity"/>
    <property type="evidence" value="ECO:0007669"/>
    <property type="project" value="UniProtKB-UniRule"/>
</dbReference>
<keyword evidence="3 12" id="KW-0820">tRNA-binding</keyword>
<evidence type="ECO:0000256" key="10">
    <source>
        <dbReference type="ARBA" id="ARBA00022884"/>
    </source>
</evidence>
<comment type="function">
    <text evidence="12">A translation factor that gates the progression of the 70S ribosomal initiation complex (IC, containing tRNA(fMet) in the P-site) into the translation elongation cycle by using a mechanism sensitive to the ATP/ADP ratio. Binds to the 70S ribosome E-site where it modulates the state of the translating ribosome during subunit translocation. ATP hydrolysis probably frees it from the ribosome, which can enter the elongation phase.</text>
</comment>
<evidence type="ECO:0000313" key="14">
    <source>
        <dbReference type="EMBL" id="SFQ22271.1"/>
    </source>
</evidence>
<dbReference type="InterPro" id="IPR022374">
    <property type="entry name" value="EttA"/>
</dbReference>
<comment type="subunit">
    <text evidence="12">Monomer. Probably contacts ribosomal proteins L1, L5, L33 and S7, the 16S and 23S rRNA and the P-site containing tRNA(fMet).</text>
</comment>
<evidence type="ECO:0000256" key="3">
    <source>
        <dbReference type="ARBA" id="ARBA00022555"/>
    </source>
</evidence>
<keyword evidence="15" id="KW-1185">Reference proteome</keyword>
<gene>
    <name evidence="12" type="primary">ettA</name>
    <name evidence="14" type="ORF">SAMN04515674_112130</name>
</gene>
<dbReference type="GO" id="GO:0005737">
    <property type="term" value="C:cytoplasm"/>
    <property type="evidence" value="ECO:0007669"/>
    <property type="project" value="UniProtKB-SubCell"/>
</dbReference>
<dbReference type="FunFam" id="3.40.50.300:FF:000183">
    <property type="entry name" value="ABC transporter ATP-binding protein yjjK"/>
    <property type="match status" value="1"/>
</dbReference>
<evidence type="ECO:0000313" key="15">
    <source>
        <dbReference type="Proteomes" id="UP000199306"/>
    </source>
</evidence>
<feature type="domain" description="ABC transporter" evidence="13">
    <location>
        <begin position="8"/>
        <end position="261"/>
    </location>
</feature>
<dbReference type="GO" id="GO:0005524">
    <property type="term" value="F:ATP binding"/>
    <property type="evidence" value="ECO:0007669"/>
    <property type="project" value="UniProtKB-UniRule"/>
</dbReference>
<feature type="region of interest" description="Arm" evidence="12">
    <location>
        <begin position="97"/>
        <end position="141"/>
    </location>
</feature>
<dbReference type="PROSITE" id="PS50893">
    <property type="entry name" value="ABC_TRANSPORTER_2"/>
    <property type="match status" value="2"/>
</dbReference>
<feature type="binding site" evidence="12">
    <location>
        <begin position="358"/>
        <end position="365"/>
    </location>
    <ligand>
        <name>ATP</name>
        <dbReference type="ChEBI" id="CHEBI:30616"/>
        <label>2</label>
    </ligand>
</feature>
<keyword evidence="5 12" id="KW-0677">Repeat</keyword>
<comment type="domain">
    <text evidence="12">The arm domain is inserted in the first ABC transporter domain. Probably contacts ribosomal protein L1.</text>
</comment>
<dbReference type="AlphaFoldDB" id="A0A1I5WRQ6"/>
<dbReference type="GO" id="GO:0006412">
    <property type="term" value="P:translation"/>
    <property type="evidence" value="ECO:0007669"/>
    <property type="project" value="UniProtKB-KW"/>
</dbReference>
<feature type="binding site" evidence="12">
    <location>
        <begin position="41"/>
        <end position="48"/>
    </location>
    <ligand>
        <name>ATP</name>
        <dbReference type="ChEBI" id="CHEBI:30616"/>
        <label>1</label>
    </ligand>
</feature>
<keyword evidence="2 12" id="KW-0963">Cytoplasm</keyword>
<evidence type="ECO:0000256" key="5">
    <source>
        <dbReference type="ARBA" id="ARBA00022737"/>
    </source>
</evidence>
<dbReference type="HAMAP" id="MF_00847">
    <property type="entry name" value="EttA"/>
    <property type="match status" value="1"/>
</dbReference>
<dbReference type="RefSeq" id="WP_092018668.1">
    <property type="nucleotide sequence ID" value="NZ_FOXH01000012.1"/>
</dbReference>
<keyword evidence="4 12" id="KW-0699">rRNA-binding</keyword>
<dbReference type="EC" id="3.6.1.-" evidence="12"/>
<evidence type="ECO:0000256" key="1">
    <source>
        <dbReference type="ARBA" id="ARBA00005868"/>
    </source>
</evidence>
<evidence type="ECO:0000256" key="7">
    <source>
        <dbReference type="ARBA" id="ARBA00022801"/>
    </source>
</evidence>
<evidence type="ECO:0000256" key="9">
    <source>
        <dbReference type="ARBA" id="ARBA00022845"/>
    </source>
</evidence>
<dbReference type="InterPro" id="IPR017871">
    <property type="entry name" value="ABC_transporter-like_CS"/>
</dbReference>
<dbReference type="SMART" id="SM00382">
    <property type="entry name" value="AAA"/>
    <property type="match status" value="2"/>
</dbReference>
<proteinExistence type="inferred from homology"/>
<keyword evidence="9 12" id="KW-0810">Translation regulation</keyword>
<sequence>MSNETIIFSMERVSKTVPPQKTILKNIYLSFFYGAKIGVLGLNGAGKSTLLRIIAGKDKNYTGDVVFSPGYSVGMLEQEPELDPNKTVKEVVEEGVAEIIGLLKEFDEINEAFGDPDADFDKLLARQGEVQEKLDHFNAWELDNRLEKAMDALRCPPSDANVANLSGGEKRRVALCRLLLQEPDVLLLDEPTNHLDAESVLWLEEHLRQYKGTVIAVTHDRYFLDNVAGWILELDRGEGIPWKGNYSSWLEQKQNRLSQEEKTESRRQKTLQRELEWVKMAPKARQAKSKARLGAYEKLLSEETKQKEDKLELFIPAGPRLGNKVIEVNNVSKAFGDKLLFENLSFALPPAGIVGIVGPNGAGKTTLFKLITGKETPDAGTFEVGETVQMAYVDQEHNQLKPEKSVFETISGGTEHIILGGKQVNARAYVSKFNFGGADQEKKVANLSGGERNRVHLAMMLKEGANLLLLDEPTNDLDVNTLRALEEALENFAGCAVVISHDRWFLDRIATHILAFEGDSQVYWFEGNFSEYEENRRKRLGDVGPKRIKYKKLV</sequence>
<dbReference type="InterPro" id="IPR027417">
    <property type="entry name" value="P-loop_NTPase"/>
</dbReference>
<protein>
    <recommendedName>
        <fullName evidence="12">Energy-dependent translational throttle protein EttA</fullName>
        <ecNumber evidence="12">3.6.1.-</ecNumber>
    </recommendedName>
    <alternativeName>
        <fullName evidence="12">Translational regulatory factor EttA</fullName>
    </alternativeName>
</protein>
<dbReference type="PANTHER" id="PTHR43858">
    <property type="entry name" value="ENERGY-DEPENDENT TRANSLATIONAL THROTTLE PROTEIN ETTA"/>
    <property type="match status" value="1"/>
</dbReference>
<keyword evidence="7 12" id="KW-0378">Hydrolase</keyword>
<keyword evidence="11 12" id="KW-0648">Protein biosynthesis</keyword>
<reference evidence="14 15" key="1">
    <citation type="submission" date="2016-10" db="EMBL/GenBank/DDBJ databases">
        <authorList>
            <person name="de Groot N.N."/>
        </authorList>
    </citation>
    <scope>NUCLEOTIDE SEQUENCE [LARGE SCALE GENOMIC DNA]</scope>
    <source>
        <strain evidence="15">E92,LMG 26720,CCM 7988</strain>
    </source>
</reference>
<dbReference type="PANTHER" id="PTHR43858:SF1">
    <property type="entry name" value="ABC TRANSPORTER-RELATED PROTEIN"/>
    <property type="match status" value="1"/>
</dbReference>
<dbReference type="NCBIfam" id="TIGR03719">
    <property type="entry name" value="ABC_ABC_ChvD"/>
    <property type="match status" value="1"/>
</dbReference>
<dbReference type="OrthoDB" id="1521973at2"/>
<comment type="catalytic activity">
    <reaction evidence="12">
        <text>ATP + H2O = ADP + phosphate + H(+)</text>
        <dbReference type="Rhea" id="RHEA:13065"/>
        <dbReference type="ChEBI" id="CHEBI:15377"/>
        <dbReference type="ChEBI" id="CHEBI:15378"/>
        <dbReference type="ChEBI" id="CHEBI:30616"/>
        <dbReference type="ChEBI" id="CHEBI:43474"/>
        <dbReference type="ChEBI" id="CHEBI:456216"/>
    </reaction>
</comment>
<dbReference type="Pfam" id="PF00005">
    <property type="entry name" value="ABC_tran"/>
    <property type="match status" value="2"/>
</dbReference>
<feature type="domain" description="ABC transporter" evidence="13">
    <location>
        <begin position="326"/>
        <end position="543"/>
    </location>
</feature>
<keyword evidence="8 12" id="KW-0067">ATP-binding</keyword>
<comment type="similarity">
    <text evidence="1 12">Belongs to the ABC transporter superfamily. ABCF family. Translational throttle EttA subfamily.</text>
</comment>
<dbReference type="NCBIfam" id="NF008775">
    <property type="entry name" value="PRK11819.1"/>
    <property type="match status" value="1"/>
</dbReference>
<dbReference type="Pfam" id="PF12848">
    <property type="entry name" value="ABC_tran_Xtn"/>
    <property type="match status" value="1"/>
</dbReference>
<evidence type="ECO:0000259" key="13">
    <source>
        <dbReference type="PROSITE" id="PS50893"/>
    </source>
</evidence>
<dbReference type="GO" id="GO:0043022">
    <property type="term" value="F:ribosome binding"/>
    <property type="evidence" value="ECO:0007669"/>
    <property type="project" value="UniProtKB-UniRule"/>
</dbReference>
<dbReference type="STRING" id="1079859.SAMN04515674_112130"/>
<evidence type="ECO:0000256" key="2">
    <source>
        <dbReference type="ARBA" id="ARBA00022490"/>
    </source>
</evidence>
<dbReference type="InterPro" id="IPR003593">
    <property type="entry name" value="AAA+_ATPase"/>
</dbReference>
<evidence type="ECO:0000256" key="12">
    <source>
        <dbReference type="HAMAP-Rule" id="MF_00847"/>
    </source>
</evidence>
<dbReference type="GO" id="GO:0045900">
    <property type="term" value="P:negative regulation of translational elongation"/>
    <property type="evidence" value="ECO:0007669"/>
    <property type="project" value="UniProtKB-UniRule"/>
</dbReference>
<dbReference type="FunFam" id="3.40.50.300:FF:000011">
    <property type="entry name" value="Putative ABC transporter ATP-binding component"/>
    <property type="match status" value="1"/>
</dbReference>
<dbReference type="PROSITE" id="PS00211">
    <property type="entry name" value="ABC_TRANSPORTER_1"/>
    <property type="match status" value="1"/>
</dbReference>
<dbReference type="SUPFAM" id="SSF52540">
    <property type="entry name" value="P-loop containing nucleoside triphosphate hydrolases"/>
    <property type="match status" value="2"/>
</dbReference>
<dbReference type="InterPro" id="IPR032781">
    <property type="entry name" value="ABC_tran_Xtn"/>
</dbReference>
<dbReference type="GO" id="GO:0019843">
    <property type="term" value="F:rRNA binding"/>
    <property type="evidence" value="ECO:0007669"/>
    <property type="project" value="UniProtKB-UniRule"/>
</dbReference>
<comment type="domain">
    <text evidence="12">The P-site tRNA interaction motif (PtIM domain) probably interacts with the P-site tRNA(fMet) as well as the 23S rRNA.</text>
</comment>
<dbReference type="InterPro" id="IPR003439">
    <property type="entry name" value="ABC_transporter-like_ATP-bd"/>
</dbReference>
<organism evidence="14 15">
    <name type="scientific">Pseudarcicella hirudinis</name>
    <dbReference type="NCBI Taxonomy" id="1079859"/>
    <lineage>
        <taxon>Bacteria</taxon>
        <taxon>Pseudomonadati</taxon>
        <taxon>Bacteroidota</taxon>
        <taxon>Cytophagia</taxon>
        <taxon>Cytophagales</taxon>
        <taxon>Flectobacillaceae</taxon>
        <taxon>Pseudarcicella</taxon>
    </lineage>
</organism>
<comment type="subcellular location">
    <subcellularLocation>
        <location evidence="12">Cytoplasm</location>
    </subcellularLocation>
    <text evidence="12">Associates with ribosomes and polysomes.</text>
</comment>
<name>A0A1I5WRQ6_9BACT</name>
<evidence type="ECO:0000256" key="6">
    <source>
        <dbReference type="ARBA" id="ARBA00022741"/>
    </source>
</evidence>
<dbReference type="CDD" id="cd03221">
    <property type="entry name" value="ABCF_EF-3"/>
    <property type="match status" value="2"/>
</dbReference>
<dbReference type="Gene3D" id="3.40.50.300">
    <property type="entry name" value="P-loop containing nucleotide triphosphate hydrolases"/>
    <property type="match status" value="2"/>
</dbReference>